<protein>
    <submittedName>
        <fullName evidence="2">Type 1 glutamine amidotransferase</fullName>
    </submittedName>
</protein>
<organism evidence="2 3">
    <name type="scientific">Nocardioides flavescens</name>
    <dbReference type="NCBI Taxonomy" id="2691959"/>
    <lineage>
        <taxon>Bacteria</taxon>
        <taxon>Bacillati</taxon>
        <taxon>Actinomycetota</taxon>
        <taxon>Actinomycetes</taxon>
        <taxon>Propionibacteriales</taxon>
        <taxon>Nocardioidaceae</taxon>
        <taxon>Nocardioides</taxon>
    </lineage>
</organism>
<comment type="caution">
    <text evidence="2">The sequence shown here is derived from an EMBL/GenBank/DDBJ whole genome shotgun (WGS) entry which is preliminary data.</text>
</comment>
<evidence type="ECO:0000313" key="2">
    <source>
        <dbReference type="EMBL" id="MXG88503.1"/>
    </source>
</evidence>
<dbReference type="InterPro" id="IPR017926">
    <property type="entry name" value="GATASE"/>
</dbReference>
<dbReference type="EMBL" id="WUEK01000002">
    <property type="protein sequence ID" value="MXG88503.1"/>
    <property type="molecule type" value="Genomic_DNA"/>
</dbReference>
<dbReference type="Gene3D" id="3.40.50.880">
    <property type="match status" value="1"/>
</dbReference>
<keyword evidence="2" id="KW-0315">Glutamine amidotransferase</keyword>
<feature type="domain" description="Glutamine amidotransferase" evidence="1">
    <location>
        <begin position="32"/>
        <end position="192"/>
    </location>
</feature>
<name>A0A6L7EME3_9ACTN</name>
<sequence length="256" mass="26764">MTGDGMTLPPTLRILVVQPELDDPPHLFGRWLEEAGAELEVVHPYAGDALPTLDGHAGLLVMGGAPSANDDELLPWIGAVKDLLRDAVAEDVPTLGICLGHQLLGAALGGRVAPNPRGQQVGLLETGWTDAAGDDPLFAGVATPRRGVHFNDDLVLEPPPGAVVLARTAQGELQVVRHAPRAWGVQLHPEVDAAVVATWVSDTERARMAERGIDADEVLESIAAARAELDHAWAPLAAGFADLALGPARGQGQDAP</sequence>
<dbReference type="Pfam" id="PF00117">
    <property type="entry name" value="GATase"/>
    <property type="match status" value="1"/>
</dbReference>
<keyword evidence="2" id="KW-0808">Transferase</keyword>
<dbReference type="CDD" id="cd01741">
    <property type="entry name" value="GATase1_1"/>
    <property type="match status" value="1"/>
</dbReference>
<dbReference type="AlphaFoldDB" id="A0A6L7EME3"/>
<dbReference type="PANTHER" id="PTHR42695:SF5">
    <property type="entry name" value="GLUTAMINE AMIDOTRANSFERASE YLR126C-RELATED"/>
    <property type="match status" value="1"/>
</dbReference>
<keyword evidence="3" id="KW-1185">Reference proteome</keyword>
<reference evidence="2 3" key="1">
    <citation type="submission" date="2019-12" db="EMBL/GenBank/DDBJ databases">
        <authorList>
            <person name="Kun Z."/>
        </authorList>
    </citation>
    <scope>NUCLEOTIDE SEQUENCE [LARGE SCALE GENOMIC DNA]</scope>
    <source>
        <strain evidence="2 3">YIM 123512</strain>
    </source>
</reference>
<dbReference type="PANTHER" id="PTHR42695">
    <property type="entry name" value="GLUTAMINE AMIDOTRANSFERASE YLR126C-RELATED"/>
    <property type="match status" value="1"/>
</dbReference>
<dbReference type="GO" id="GO:0005829">
    <property type="term" value="C:cytosol"/>
    <property type="evidence" value="ECO:0007669"/>
    <property type="project" value="TreeGrafter"/>
</dbReference>
<dbReference type="GO" id="GO:0016740">
    <property type="term" value="F:transferase activity"/>
    <property type="evidence" value="ECO:0007669"/>
    <property type="project" value="UniProtKB-KW"/>
</dbReference>
<dbReference type="Proteomes" id="UP000473325">
    <property type="component" value="Unassembled WGS sequence"/>
</dbReference>
<dbReference type="PROSITE" id="PS51273">
    <property type="entry name" value="GATASE_TYPE_1"/>
    <property type="match status" value="1"/>
</dbReference>
<dbReference type="RefSeq" id="WP_160875051.1">
    <property type="nucleotide sequence ID" value="NZ_WUEK01000002.1"/>
</dbReference>
<dbReference type="SUPFAM" id="SSF52317">
    <property type="entry name" value="Class I glutamine amidotransferase-like"/>
    <property type="match status" value="1"/>
</dbReference>
<accession>A0A6L7EME3</accession>
<gene>
    <name evidence="2" type="ORF">GRQ65_02960</name>
</gene>
<dbReference type="InterPro" id="IPR044992">
    <property type="entry name" value="ChyE-like"/>
</dbReference>
<dbReference type="InterPro" id="IPR029062">
    <property type="entry name" value="Class_I_gatase-like"/>
</dbReference>
<evidence type="ECO:0000259" key="1">
    <source>
        <dbReference type="Pfam" id="PF00117"/>
    </source>
</evidence>
<proteinExistence type="predicted"/>
<evidence type="ECO:0000313" key="3">
    <source>
        <dbReference type="Proteomes" id="UP000473325"/>
    </source>
</evidence>